<dbReference type="SUPFAM" id="SSF55729">
    <property type="entry name" value="Acyl-CoA N-acyltransferases (Nat)"/>
    <property type="match status" value="1"/>
</dbReference>
<keyword evidence="3" id="KW-1185">Reference proteome</keyword>
<dbReference type="InterPro" id="IPR051531">
    <property type="entry name" value="N-acetyltransferase"/>
</dbReference>
<dbReference type="PATRIC" id="fig|151081.8.peg.3656"/>
<dbReference type="Proteomes" id="UP000033664">
    <property type="component" value="Unassembled WGS sequence"/>
</dbReference>
<accession>A0A0F4PU82</accession>
<evidence type="ECO:0000313" key="3">
    <source>
        <dbReference type="Proteomes" id="UP000033664"/>
    </source>
</evidence>
<evidence type="ECO:0000313" key="2">
    <source>
        <dbReference type="EMBL" id="KJY98598.1"/>
    </source>
</evidence>
<dbReference type="EMBL" id="JXXZ01000010">
    <property type="protein sequence ID" value="KJY98598.1"/>
    <property type="molecule type" value="Genomic_DNA"/>
</dbReference>
<dbReference type="PANTHER" id="PTHR43792">
    <property type="entry name" value="GNAT FAMILY, PUTATIVE (AFU_ORTHOLOGUE AFUA_3G00765)-RELATED-RELATED"/>
    <property type="match status" value="1"/>
</dbReference>
<keyword evidence="2" id="KW-0808">Transferase</keyword>
<organism evidence="2 3">
    <name type="scientific">Pseudoalteromonas ruthenica</name>
    <dbReference type="NCBI Taxonomy" id="151081"/>
    <lineage>
        <taxon>Bacteria</taxon>
        <taxon>Pseudomonadati</taxon>
        <taxon>Pseudomonadota</taxon>
        <taxon>Gammaproteobacteria</taxon>
        <taxon>Alteromonadales</taxon>
        <taxon>Pseudoalteromonadaceae</taxon>
        <taxon>Pseudoalteromonas</taxon>
    </lineage>
</organism>
<dbReference type="eggNOG" id="COG1670">
    <property type="taxonomic scope" value="Bacteria"/>
</dbReference>
<dbReference type="PROSITE" id="PS51186">
    <property type="entry name" value="GNAT"/>
    <property type="match status" value="1"/>
</dbReference>
<dbReference type="InterPro" id="IPR016181">
    <property type="entry name" value="Acyl_CoA_acyltransferase"/>
</dbReference>
<name>A0A0F4PU82_9GAMM</name>
<dbReference type="GeneID" id="58229369"/>
<dbReference type="Gene3D" id="3.40.630.30">
    <property type="match status" value="1"/>
</dbReference>
<protein>
    <submittedName>
        <fullName evidence="2">Acetyltransferase</fullName>
    </submittedName>
</protein>
<sequence>MVNLTNSARLRFRLMDLSDAELLYELDQDPKVMRYINGGTPTSRASINEVFLPRLRAYLNPAKGWGIWQVNRIADDAYLGWILVRPFDFFSDTPKWHDIELGWRFKHSAWGQGYATEAAHAVLHGLAEQQPEVRYFSAIAMAENLGSIAVMKRLGMRFQRQYVHHDPLGDWPVVHYQLAV</sequence>
<dbReference type="PANTHER" id="PTHR43792:SF1">
    <property type="entry name" value="N-ACETYLTRANSFERASE DOMAIN-CONTAINING PROTEIN"/>
    <property type="match status" value="1"/>
</dbReference>
<comment type="caution">
    <text evidence="2">The sequence shown here is derived from an EMBL/GenBank/DDBJ whole genome shotgun (WGS) entry which is preliminary data.</text>
</comment>
<evidence type="ECO:0000259" key="1">
    <source>
        <dbReference type="PROSITE" id="PS51186"/>
    </source>
</evidence>
<feature type="domain" description="N-acetyltransferase" evidence="1">
    <location>
        <begin position="10"/>
        <end position="180"/>
    </location>
</feature>
<dbReference type="InterPro" id="IPR000182">
    <property type="entry name" value="GNAT_dom"/>
</dbReference>
<dbReference type="AlphaFoldDB" id="A0A0F4PU82"/>
<dbReference type="Pfam" id="PF13302">
    <property type="entry name" value="Acetyltransf_3"/>
    <property type="match status" value="1"/>
</dbReference>
<gene>
    <name evidence="2" type="ORF">TW72_12785</name>
</gene>
<dbReference type="RefSeq" id="WP_045980585.1">
    <property type="nucleotide sequence ID" value="NZ_JXXY01000022.1"/>
</dbReference>
<reference evidence="2 3" key="1">
    <citation type="journal article" date="2015" name="BMC Genomics">
        <title>Genome mining reveals unlocked bioactive potential of marine Gram-negative bacteria.</title>
        <authorList>
            <person name="Machado H."/>
            <person name="Sonnenschein E.C."/>
            <person name="Melchiorsen J."/>
            <person name="Gram L."/>
        </authorList>
    </citation>
    <scope>NUCLEOTIDE SEQUENCE [LARGE SCALE GENOMIC DNA]</scope>
    <source>
        <strain evidence="2 3">S3137</strain>
    </source>
</reference>
<dbReference type="GO" id="GO:0016747">
    <property type="term" value="F:acyltransferase activity, transferring groups other than amino-acyl groups"/>
    <property type="evidence" value="ECO:0007669"/>
    <property type="project" value="InterPro"/>
</dbReference>
<proteinExistence type="predicted"/>
<dbReference type="OrthoDB" id="9801656at2"/>